<dbReference type="InterPro" id="IPR036388">
    <property type="entry name" value="WH-like_DNA-bd_sf"/>
</dbReference>
<dbReference type="SUPFAM" id="SSF46785">
    <property type="entry name" value="Winged helix' DNA-binding domain"/>
    <property type="match status" value="1"/>
</dbReference>
<evidence type="ECO:0000259" key="4">
    <source>
        <dbReference type="PROSITE" id="PS50949"/>
    </source>
</evidence>
<reference evidence="5 6" key="1">
    <citation type="submission" date="2024-10" db="EMBL/GenBank/DDBJ databases">
        <title>The Natural Products Discovery Center: Release of the First 8490 Sequenced Strains for Exploring Actinobacteria Biosynthetic Diversity.</title>
        <authorList>
            <person name="Kalkreuter E."/>
            <person name="Kautsar S.A."/>
            <person name="Yang D."/>
            <person name="Bader C.D."/>
            <person name="Teijaro C.N."/>
            <person name="Fluegel L."/>
            <person name="Davis C.M."/>
            <person name="Simpson J.R."/>
            <person name="Lauterbach L."/>
            <person name="Steele A.D."/>
            <person name="Gui C."/>
            <person name="Meng S."/>
            <person name="Li G."/>
            <person name="Viehrig K."/>
            <person name="Ye F."/>
            <person name="Su P."/>
            <person name="Kiefer A.F."/>
            <person name="Nichols A."/>
            <person name="Cepeda A.J."/>
            <person name="Yan W."/>
            <person name="Fan B."/>
            <person name="Jiang Y."/>
            <person name="Adhikari A."/>
            <person name="Zheng C.-J."/>
            <person name="Schuster L."/>
            <person name="Cowan T.M."/>
            <person name="Smanski M.J."/>
            <person name="Chevrette M.G."/>
            <person name="De Carvalho L.P.S."/>
            <person name="Shen B."/>
        </authorList>
    </citation>
    <scope>NUCLEOTIDE SEQUENCE [LARGE SCALE GENOMIC DNA]</scope>
    <source>
        <strain evidence="5 6">NPDC053346</strain>
    </source>
</reference>
<dbReference type="EMBL" id="JBITYT010000011">
    <property type="protein sequence ID" value="MFI9122433.1"/>
    <property type="molecule type" value="Genomic_DNA"/>
</dbReference>
<dbReference type="RefSeq" id="WP_399618332.1">
    <property type="nucleotide sequence ID" value="NZ_JBITYT010000011.1"/>
</dbReference>
<accession>A0ABW8CXW8</accession>
<dbReference type="PROSITE" id="PS50949">
    <property type="entry name" value="HTH_GNTR"/>
    <property type="match status" value="1"/>
</dbReference>
<evidence type="ECO:0000313" key="6">
    <source>
        <dbReference type="Proteomes" id="UP001614391"/>
    </source>
</evidence>
<comment type="caution">
    <text evidence="5">The sequence shown here is derived from an EMBL/GenBank/DDBJ whole genome shotgun (WGS) entry which is preliminary data.</text>
</comment>
<protein>
    <submittedName>
        <fullName evidence="5">GntR family transcriptional regulator</fullName>
    </submittedName>
</protein>
<keyword evidence="3" id="KW-0804">Transcription</keyword>
<dbReference type="PANTHER" id="PTHR44846:SF17">
    <property type="entry name" value="GNTR-FAMILY TRANSCRIPTIONAL REGULATOR"/>
    <property type="match status" value="1"/>
</dbReference>
<keyword evidence="1" id="KW-0805">Transcription regulation</keyword>
<dbReference type="PRINTS" id="PR00035">
    <property type="entry name" value="HTHGNTR"/>
</dbReference>
<proteinExistence type="predicted"/>
<name>A0ABW8CXW8_STRBI</name>
<dbReference type="InterPro" id="IPR050679">
    <property type="entry name" value="Bact_HTH_transcr_reg"/>
</dbReference>
<dbReference type="SMART" id="SM00345">
    <property type="entry name" value="HTH_GNTR"/>
    <property type="match status" value="1"/>
</dbReference>
<keyword evidence="6" id="KW-1185">Reference proteome</keyword>
<evidence type="ECO:0000256" key="3">
    <source>
        <dbReference type="ARBA" id="ARBA00023163"/>
    </source>
</evidence>
<sequence>MGNPNPGTSAETPRYLQIAASLREEIVERRIPPGARLSSERSLSQRYRVNRQTVRSALQLLRQERFVITDRRGTFAADPEAEGLTAVPRARRRTFPGGPWAPEAQAQASLAWEAPPSSLVRHLQLASGEEALVHRHVIVGREGQVLQRAVSWFSRAALREIPQLARYRRARDRHQHPDLRHLYHWMRQAGLEVVHQEAVGVSAVSTGGAARLAVHRMVSDHHGQVLEITDIDVSASWVYEFSA</sequence>
<evidence type="ECO:0000256" key="1">
    <source>
        <dbReference type="ARBA" id="ARBA00023015"/>
    </source>
</evidence>
<gene>
    <name evidence="5" type="ORF">ACIGW0_24110</name>
</gene>
<dbReference type="Pfam" id="PF00392">
    <property type="entry name" value="GntR"/>
    <property type="match status" value="1"/>
</dbReference>
<dbReference type="Proteomes" id="UP001614391">
    <property type="component" value="Unassembled WGS sequence"/>
</dbReference>
<organism evidence="5 6">
    <name type="scientific">Streptomyces bikiniensis</name>
    <dbReference type="NCBI Taxonomy" id="1896"/>
    <lineage>
        <taxon>Bacteria</taxon>
        <taxon>Bacillati</taxon>
        <taxon>Actinomycetota</taxon>
        <taxon>Actinomycetes</taxon>
        <taxon>Kitasatosporales</taxon>
        <taxon>Streptomycetaceae</taxon>
        <taxon>Streptomyces</taxon>
    </lineage>
</organism>
<dbReference type="InterPro" id="IPR036390">
    <property type="entry name" value="WH_DNA-bd_sf"/>
</dbReference>
<dbReference type="Gene3D" id="1.10.10.10">
    <property type="entry name" value="Winged helix-like DNA-binding domain superfamily/Winged helix DNA-binding domain"/>
    <property type="match status" value="1"/>
</dbReference>
<evidence type="ECO:0000256" key="2">
    <source>
        <dbReference type="ARBA" id="ARBA00023125"/>
    </source>
</evidence>
<dbReference type="CDD" id="cd07377">
    <property type="entry name" value="WHTH_GntR"/>
    <property type="match status" value="1"/>
</dbReference>
<dbReference type="PANTHER" id="PTHR44846">
    <property type="entry name" value="MANNOSYL-D-GLYCERATE TRANSPORT/METABOLISM SYSTEM REPRESSOR MNGR-RELATED"/>
    <property type="match status" value="1"/>
</dbReference>
<dbReference type="InterPro" id="IPR000524">
    <property type="entry name" value="Tscrpt_reg_HTH_GntR"/>
</dbReference>
<keyword evidence="2" id="KW-0238">DNA-binding</keyword>
<evidence type="ECO:0000313" key="5">
    <source>
        <dbReference type="EMBL" id="MFI9122433.1"/>
    </source>
</evidence>
<feature type="domain" description="HTH gntR-type" evidence="4">
    <location>
        <begin position="12"/>
        <end position="79"/>
    </location>
</feature>